<evidence type="ECO:0000313" key="5">
    <source>
        <dbReference type="WormBase" id="Y17G7B.20a"/>
    </source>
</evidence>
<dbReference type="GeneID" id="174837"/>
<evidence type="ECO:0000256" key="1">
    <source>
        <dbReference type="SAM" id="Coils"/>
    </source>
</evidence>
<feature type="compositionally biased region" description="Low complexity" evidence="2">
    <location>
        <begin position="89"/>
        <end position="101"/>
    </location>
</feature>
<dbReference type="STRING" id="6239.Y17G7B.20a.1"/>
<dbReference type="SMR" id="Q8I4E8"/>
<dbReference type="ExpressionAtlas" id="Q8I4E8">
    <property type="expression patterns" value="baseline and differential"/>
</dbReference>
<dbReference type="RefSeq" id="NP_001379323.1">
    <property type="nucleotide sequence ID" value="NM_001393206.1"/>
</dbReference>
<reference evidence="3 4" key="1">
    <citation type="journal article" date="1998" name="Science">
        <title>Genome sequence of the nematode C. elegans: a platform for investigating biology.</title>
        <authorList>
            <consortium name="The C. elegans sequencing consortium"/>
            <person name="Sulson J.E."/>
            <person name="Waterston R."/>
        </authorList>
    </citation>
    <scope>NUCLEOTIDE SEQUENCE [LARGE SCALE GENOMIC DNA]</scope>
    <source>
        <strain evidence="3 4">Bristol N2</strain>
    </source>
</reference>
<dbReference type="AGR" id="WB:WBGene00012471"/>
<accession>Q8I4E8</accession>
<keyword evidence="4" id="KW-1185">Reference proteome</keyword>
<feature type="compositionally biased region" description="Polar residues" evidence="2">
    <location>
        <begin position="114"/>
        <end position="126"/>
    </location>
</feature>
<dbReference type="InParanoid" id="Q8I4E8"/>
<dbReference type="UCSC" id="Y17G7B.20a">
    <property type="organism name" value="c. elegans"/>
</dbReference>
<organism evidence="3 4">
    <name type="scientific">Caenorhabditis elegans</name>
    <dbReference type="NCBI Taxonomy" id="6239"/>
    <lineage>
        <taxon>Eukaryota</taxon>
        <taxon>Metazoa</taxon>
        <taxon>Ecdysozoa</taxon>
        <taxon>Nematoda</taxon>
        <taxon>Chromadorea</taxon>
        <taxon>Rhabditida</taxon>
        <taxon>Rhabditina</taxon>
        <taxon>Rhabditomorpha</taxon>
        <taxon>Rhabditoidea</taxon>
        <taxon>Rhabditidae</taxon>
        <taxon>Peloderinae</taxon>
        <taxon>Caenorhabditis</taxon>
    </lineage>
</organism>
<dbReference type="OrthoDB" id="5877701at2759"/>
<dbReference type="Bgee" id="WBGene00012471">
    <property type="expression patterns" value="Expressed in pharyngeal muscle cell (C elegans) and 4 other cell types or tissues"/>
</dbReference>
<protein>
    <submittedName>
        <fullName evidence="3">BZIP domain-containing protein</fullName>
    </submittedName>
</protein>
<dbReference type="Proteomes" id="UP000001940">
    <property type="component" value="Chromosome II"/>
</dbReference>
<proteinExistence type="predicted"/>
<dbReference type="CDD" id="cd14686">
    <property type="entry name" value="bZIP"/>
    <property type="match status" value="1"/>
</dbReference>
<dbReference type="AlphaFoldDB" id="Q8I4E8"/>
<name>Q8I4E8_CAEEL</name>
<feature type="region of interest" description="Disordered" evidence="2">
    <location>
        <begin position="53"/>
        <end position="153"/>
    </location>
</feature>
<feature type="coiled-coil region" evidence="1">
    <location>
        <begin position="158"/>
        <end position="206"/>
    </location>
</feature>
<dbReference type="EMBL" id="BX284602">
    <property type="protein sequence ID" value="CAD56603.1"/>
    <property type="molecule type" value="Genomic_DNA"/>
</dbReference>
<dbReference type="WormBase" id="Y17G7B.20a">
    <property type="protein sequence ID" value="CE32515"/>
    <property type="gene ID" value="WBGene00012471"/>
    <property type="gene designation" value="nosr-1"/>
</dbReference>
<dbReference type="PaxDb" id="6239-Y17G7B.20a"/>
<dbReference type="OMA" id="LFMEYNL"/>
<evidence type="ECO:0000256" key="2">
    <source>
        <dbReference type="SAM" id="MobiDB-lite"/>
    </source>
</evidence>
<sequence>MGIKTFRSEEERLLALLDETQGPYPFLTREDPVIFYNNEYEKDLLMEYNLEFDGGESSSSSTSHRVCTDEEPSFLSVEEPKLEPSWLMSPSESENPASPSPYMQEHKPLKMSTARRTQNPYFNPYSSGPLVKSPSSKRGRPSKVTSNSKMANYARNYREQKKNEMSTLQMHNSELEAELRLAREENAKMKKALAKASDEITQLKKVIDQDSQIARVVATMGSAQSAPGARAGVCVHVGALGTTVEVCKQCADNNQMRMDSKFTDRLVEDLGGNELFGGDFSAFDSYLNDPRSSY</sequence>
<gene>
    <name evidence="3 5" type="primary">nosr-1</name>
    <name evidence="3" type="ORF">CELE_Y17G7B.20</name>
    <name evidence="5" type="ORF">Y17G7B.20</name>
</gene>
<evidence type="ECO:0000313" key="4">
    <source>
        <dbReference type="Proteomes" id="UP000001940"/>
    </source>
</evidence>
<dbReference type="eggNOG" id="ENOG502TGER">
    <property type="taxonomic scope" value="Eukaryota"/>
</dbReference>
<keyword evidence="1" id="KW-0175">Coiled coil</keyword>
<dbReference type="FunCoup" id="Q8I4E8">
    <property type="interactions" value="81"/>
</dbReference>
<evidence type="ECO:0000313" key="3">
    <source>
        <dbReference type="EMBL" id="CAD56603.1"/>
    </source>
</evidence>